<dbReference type="RefSeq" id="WP_093334039.1">
    <property type="nucleotide sequence ID" value="NZ_FOXP01000010.1"/>
</dbReference>
<evidence type="ECO:0000259" key="5">
    <source>
        <dbReference type="PROSITE" id="PS51790"/>
    </source>
</evidence>
<evidence type="ECO:0000256" key="2">
    <source>
        <dbReference type="ARBA" id="ARBA00023002"/>
    </source>
</evidence>
<proteinExistence type="predicted"/>
<keyword evidence="4" id="KW-0732">Signal</keyword>
<dbReference type="GO" id="GO:0006979">
    <property type="term" value="P:response to oxidative stress"/>
    <property type="evidence" value="ECO:0007669"/>
    <property type="project" value="InterPro"/>
</dbReference>
<reference evidence="6 7" key="1">
    <citation type="submission" date="2016-10" db="EMBL/GenBank/DDBJ databases">
        <authorList>
            <person name="de Groot N.N."/>
        </authorList>
    </citation>
    <scope>NUCLEOTIDE SEQUENCE [LARGE SCALE GENOMIC DNA]</scope>
    <source>
        <strain evidence="6 7">CGMCC 1.9113</strain>
    </source>
</reference>
<keyword evidence="7" id="KW-1185">Reference proteome</keyword>
<dbReference type="GO" id="GO:0005737">
    <property type="term" value="C:cytoplasm"/>
    <property type="evidence" value="ECO:0007669"/>
    <property type="project" value="TreeGrafter"/>
</dbReference>
<dbReference type="InterPro" id="IPR028427">
    <property type="entry name" value="Met_Sox_Rdtase_MsrB"/>
</dbReference>
<dbReference type="InterPro" id="IPR002579">
    <property type="entry name" value="Met_Sox_Rdtase_MsrB_dom"/>
</dbReference>
<organism evidence="6 7">
    <name type="scientific">Sphingomonas rubra</name>
    <dbReference type="NCBI Taxonomy" id="634430"/>
    <lineage>
        <taxon>Bacteria</taxon>
        <taxon>Pseudomonadati</taxon>
        <taxon>Pseudomonadota</taxon>
        <taxon>Alphaproteobacteria</taxon>
        <taxon>Sphingomonadales</taxon>
        <taxon>Sphingomonadaceae</taxon>
        <taxon>Sphingomonas</taxon>
    </lineage>
</organism>
<dbReference type="InterPro" id="IPR006311">
    <property type="entry name" value="TAT_signal"/>
</dbReference>
<dbReference type="PANTHER" id="PTHR10173:SF57">
    <property type="entry name" value="PEPTIDE-METHIONINE (R)-S-OXIDE REDUCTASE"/>
    <property type="match status" value="1"/>
</dbReference>
<dbReference type="SUPFAM" id="SSF51316">
    <property type="entry name" value="Mss4-like"/>
    <property type="match status" value="1"/>
</dbReference>
<dbReference type="NCBIfam" id="TIGR00357">
    <property type="entry name" value="peptide-methionine (R)-S-oxide reductase MsrB"/>
    <property type="match status" value="1"/>
</dbReference>
<dbReference type="PROSITE" id="PS51318">
    <property type="entry name" value="TAT"/>
    <property type="match status" value="1"/>
</dbReference>
<evidence type="ECO:0000313" key="6">
    <source>
        <dbReference type="EMBL" id="SFP89639.1"/>
    </source>
</evidence>
<dbReference type="GO" id="GO:0030091">
    <property type="term" value="P:protein repair"/>
    <property type="evidence" value="ECO:0007669"/>
    <property type="project" value="InterPro"/>
</dbReference>
<dbReference type="Proteomes" id="UP000199586">
    <property type="component" value="Unassembled WGS sequence"/>
</dbReference>
<dbReference type="EC" id="1.8.4.12" evidence="1"/>
<protein>
    <recommendedName>
        <fullName evidence="1">peptide-methionine (R)-S-oxide reductase</fullName>
        <ecNumber evidence="1">1.8.4.12</ecNumber>
    </recommendedName>
</protein>
<name>A0A1I5U2Z7_9SPHN</name>
<dbReference type="PROSITE" id="PS51257">
    <property type="entry name" value="PROKAR_LIPOPROTEIN"/>
    <property type="match status" value="1"/>
</dbReference>
<sequence length="164" mass="17746">MTDPADRRSFLSFAGLGAGALALIGCRAGTAQAAERFPVTKPDAEWRRQLGTAAYDVLRHEGTERPGSSPLNDEHRAGTFACKGCAQPLFSSRTKFDSGTGWPSFYAPLANAVGTRTDRSMFMARTEVHCDRCGGHLGHVFDDGPRPTGKRYCMNGVAMTFRKA</sequence>
<dbReference type="AlphaFoldDB" id="A0A1I5U2Z7"/>
<dbReference type="EMBL" id="FOXP01000010">
    <property type="protein sequence ID" value="SFP89639.1"/>
    <property type="molecule type" value="Genomic_DNA"/>
</dbReference>
<gene>
    <name evidence="6" type="ORF">SAMN04488241_11065</name>
</gene>
<dbReference type="GO" id="GO:0033743">
    <property type="term" value="F:peptide-methionine (R)-S-oxide reductase activity"/>
    <property type="evidence" value="ECO:0007669"/>
    <property type="project" value="UniProtKB-EC"/>
</dbReference>
<evidence type="ECO:0000256" key="3">
    <source>
        <dbReference type="ARBA" id="ARBA00048488"/>
    </source>
</evidence>
<evidence type="ECO:0000256" key="4">
    <source>
        <dbReference type="SAM" id="SignalP"/>
    </source>
</evidence>
<dbReference type="Gene3D" id="2.170.150.20">
    <property type="entry name" value="Peptide methionine sulfoxide reductase"/>
    <property type="match status" value="1"/>
</dbReference>
<accession>A0A1I5U2Z7</accession>
<comment type="catalytic activity">
    <reaction evidence="3">
        <text>L-methionyl-[protein] + [thioredoxin]-disulfide + H2O = L-methionyl-(R)-S-oxide-[protein] + [thioredoxin]-dithiol</text>
        <dbReference type="Rhea" id="RHEA:24164"/>
        <dbReference type="Rhea" id="RHEA-COMP:10698"/>
        <dbReference type="Rhea" id="RHEA-COMP:10700"/>
        <dbReference type="Rhea" id="RHEA-COMP:12313"/>
        <dbReference type="Rhea" id="RHEA-COMP:12314"/>
        <dbReference type="ChEBI" id="CHEBI:15377"/>
        <dbReference type="ChEBI" id="CHEBI:16044"/>
        <dbReference type="ChEBI" id="CHEBI:29950"/>
        <dbReference type="ChEBI" id="CHEBI:45764"/>
        <dbReference type="ChEBI" id="CHEBI:50058"/>
        <dbReference type="EC" id="1.8.4.12"/>
    </reaction>
</comment>
<dbReference type="PANTHER" id="PTHR10173">
    <property type="entry name" value="METHIONINE SULFOXIDE REDUCTASE"/>
    <property type="match status" value="1"/>
</dbReference>
<feature type="domain" description="MsrB" evidence="5">
    <location>
        <begin position="43"/>
        <end position="164"/>
    </location>
</feature>
<feature type="chain" id="PRO_5011601640" description="peptide-methionine (R)-S-oxide reductase" evidence="4">
    <location>
        <begin position="34"/>
        <end position="164"/>
    </location>
</feature>
<dbReference type="PROSITE" id="PS51790">
    <property type="entry name" value="MSRB"/>
    <property type="match status" value="1"/>
</dbReference>
<keyword evidence="2" id="KW-0560">Oxidoreductase</keyword>
<dbReference type="Pfam" id="PF01641">
    <property type="entry name" value="SelR"/>
    <property type="match status" value="1"/>
</dbReference>
<feature type="signal peptide" evidence="4">
    <location>
        <begin position="1"/>
        <end position="33"/>
    </location>
</feature>
<dbReference type="STRING" id="634430.SAMN04488241_11065"/>
<evidence type="ECO:0000313" key="7">
    <source>
        <dbReference type="Proteomes" id="UP000199586"/>
    </source>
</evidence>
<evidence type="ECO:0000256" key="1">
    <source>
        <dbReference type="ARBA" id="ARBA00012499"/>
    </source>
</evidence>
<dbReference type="InterPro" id="IPR011057">
    <property type="entry name" value="Mss4-like_sf"/>
</dbReference>
<dbReference type="OrthoDB" id="9785497at2"/>